<feature type="transmembrane region" description="Helical" evidence="7">
    <location>
        <begin position="223"/>
        <end position="243"/>
    </location>
</feature>
<dbReference type="PANTHER" id="PTHR30151:SF0">
    <property type="entry name" value="ABC TRANSPORTER PERMEASE PROTEIN MJ0413-RELATED"/>
    <property type="match status" value="1"/>
</dbReference>
<evidence type="ECO:0000256" key="2">
    <source>
        <dbReference type="ARBA" id="ARBA00022448"/>
    </source>
</evidence>
<evidence type="ECO:0000256" key="4">
    <source>
        <dbReference type="ARBA" id="ARBA00022692"/>
    </source>
</evidence>
<comment type="subcellular location">
    <subcellularLocation>
        <location evidence="1 7">Cell membrane</location>
        <topology evidence="1 7">Multi-pass membrane protein</topology>
    </subcellularLocation>
</comment>
<reference evidence="10" key="1">
    <citation type="journal article" date="2021" name="Syst. Appl. Microbiol.">
        <title>Roseomonas hellenica sp. nov., isolated from roots of wild-growing Alkanna tinctoria.</title>
        <authorList>
            <person name="Rat A."/>
            <person name="Naranjo H.D."/>
            <person name="Lebbe L."/>
            <person name="Cnockaert M."/>
            <person name="Krigas N."/>
            <person name="Grigoriadou K."/>
            <person name="Maloupa E."/>
            <person name="Willems A."/>
        </authorList>
    </citation>
    <scope>NUCLEOTIDE SEQUENCE [LARGE SCALE GENOMIC DNA]</scope>
    <source>
        <strain evidence="10">LMG 31523</strain>
    </source>
</reference>
<dbReference type="Proteomes" id="UP001196870">
    <property type="component" value="Unassembled WGS sequence"/>
</dbReference>
<dbReference type="Pfam" id="PF00528">
    <property type="entry name" value="BPD_transp_1"/>
    <property type="match status" value="1"/>
</dbReference>
<dbReference type="PANTHER" id="PTHR30151">
    <property type="entry name" value="ALKANE SULFONATE ABC TRANSPORTER-RELATED, MEMBRANE SUBUNIT"/>
    <property type="match status" value="1"/>
</dbReference>
<dbReference type="PROSITE" id="PS50928">
    <property type="entry name" value="ABC_TM1"/>
    <property type="match status" value="1"/>
</dbReference>
<evidence type="ECO:0000256" key="3">
    <source>
        <dbReference type="ARBA" id="ARBA00022475"/>
    </source>
</evidence>
<dbReference type="CDD" id="cd06261">
    <property type="entry name" value="TM_PBP2"/>
    <property type="match status" value="1"/>
</dbReference>
<feature type="transmembrane region" description="Helical" evidence="7">
    <location>
        <begin position="160"/>
        <end position="181"/>
    </location>
</feature>
<feature type="transmembrane region" description="Helical" evidence="7">
    <location>
        <begin position="68"/>
        <end position="88"/>
    </location>
</feature>
<feature type="transmembrane region" description="Helical" evidence="7">
    <location>
        <begin position="108"/>
        <end position="139"/>
    </location>
</feature>
<feature type="transmembrane region" description="Helical" evidence="7">
    <location>
        <begin position="187"/>
        <end position="211"/>
    </location>
</feature>
<evidence type="ECO:0000256" key="1">
    <source>
        <dbReference type="ARBA" id="ARBA00004651"/>
    </source>
</evidence>
<protein>
    <submittedName>
        <fullName evidence="9">ABC transporter permease</fullName>
    </submittedName>
</protein>
<dbReference type="InterPro" id="IPR000515">
    <property type="entry name" value="MetI-like"/>
</dbReference>
<evidence type="ECO:0000313" key="9">
    <source>
        <dbReference type="EMBL" id="MBR0666490.1"/>
    </source>
</evidence>
<keyword evidence="10" id="KW-1185">Reference proteome</keyword>
<gene>
    <name evidence="9" type="ORF">GXW71_19180</name>
</gene>
<evidence type="ECO:0000259" key="8">
    <source>
        <dbReference type="PROSITE" id="PS50928"/>
    </source>
</evidence>
<organism evidence="9 10">
    <name type="scientific">Plastoroseomonas hellenica</name>
    <dbReference type="NCBI Taxonomy" id="2687306"/>
    <lineage>
        <taxon>Bacteria</taxon>
        <taxon>Pseudomonadati</taxon>
        <taxon>Pseudomonadota</taxon>
        <taxon>Alphaproteobacteria</taxon>
        <taxon>Acetobacterales</taxon>
        <taxon>Acetobacteraceae</taxon>
        <taxon>Plastoroseomonas</taxon>
    </lineage>
</organism>
<name>A0ABS5F1T2_9PROT</name>
<sequence length="256" mass="27272">MTAERLLRPLPGLCVLALILGGLEAAVDAGLIRRALLPPPSAIAPVLWDMLASGAVLPPLLATLRLVFAGFFIGSAIGVAAGLAMGWFPPVFRLLEPVVELLRPIPKAALVPALMLFLGIGETMKITSVALAVLFPVLVNTLQGVRGVDRVMLDAARTHGWGRAHTLLHLVLPAALPFILAGMRISLGLALVLAVLAEMLAGQGGLGFLILDMQRSFLVRQMYAWLVILAVLGLALNALFLLVERRALHWQPALRP</sequence>
<comment type="caution">
    <text evidence="9">The sequence shown here is derived from an EMBL/GenBank/DDBJ whole genome shotgun (WGS) entry which is preliminary data.</text>
</comment>
<keyword evidence="3" id="KW-1003">Cell membrane</keyword>
<comment type="similarity">
    <text evidence="7">Belongs to the binding-protein-dependent transport system permease family.</text>
</comment>
<evidence type="ECO:0000256" key="5">
    <source>
        <dbReference type="ARBA" id="ARBA00022989"/>
    </source>
</evidence>
<keyword evidence="4 7" id="KW-0812">Transmembrane</keyword>
<proteinExistence type="inferred from homology"/>
<feature type="transmembrane region" description="Helical" evidence="7">
    <location>
        <begin position="41"/>
        <end position="61"/>
    </location>
</feature>
<dbReference type="InterPro" id="IPR035906">
    <property type="entry name" value="MetI-like_sf"/>
</dbReference>
<dbReference type="EMBL" id="JAAGBB010000023">
    <property type="protein sequence ID" value="MBR0666490.1"/>
    <property type="molecule type" value="Genomic_DNA"/>
</dbReference>
<dbReference type="Gene3D" id="1.10.3720.10">
    <property type="entry name" value="MetI-like"/>
    <property type="match status" value="1"/>
</dbReference>
<keyword evidence="5 7" id="KW-1133">Transmembrane helix</keyword>
<dbReference type="SUPFAM" id="SSF161098">
    <property type="entry name" value="MetI-like"/>
    <property type="match status" value="1"/>
</dbReference>
<dbReference type="RefSeq" id="WP_211854163.1">
    <property type="nucleotide sequence ID" value="NZ_JAAGBB010000023.1"/>
</dbReference>
<feature type="domain" description="ABC transmembrane type-1" evidence="8">
    <location>
        <begin position="60"/>
        <end position="240"/>
    </location>
</feature>
<keyword evidence="6 7" id="KW-0472">Membrane</keyword>
<evidence type="ECO:0000256" key="7">
    <source>
        <dbReference type="RuleBase" id="RU363032"/>
    </source>
</evidence>
<evidence type="ECO:0000313" key="10">
    <source>
        <dbReference type="Proteomes" id="UP001196870"/>
    </source>
</evidence>
<keyword evidence="2 7" id="KW-0813">Transport</keyword>
<evidence type="ECO:0000256" key="6">
    <source>
        <dbReference type="ARBA" id="ARBA00023136"/>
    </source>
</evidence>
<accession>A0ABS5F1T2</accession>